<dbReference type="InterPro" id="IPR014782">
    <property type="entry name" value="Peptidase_M1_dom"/>
</dbReference>
<dbReference type="Proteomes" id="UP000283077">
    <property type="component" value="Unassembled WGS sequence"/>
</dbReference>
<feature type="transmembrane region" description="Helical" evidence="1">
    <location>
        <begin position="175"/>
        <end position="194"/>
    </location>
</feature>
<keyword evidence="1" id="KW-0472">Membrane</keyword>
<protein>
    <recommendedName>
        <fullName evidence="2">Peptidase M1 membrane alanine aminopeptidase domain-containing protein</fullName>
    </recommendedName>
</protein>
<feature type="transmembrane region" description="Helical" evidence="1">
    <location>
        <begin position="243"/>
        <end position="265"/>
    </location>
</feature>
<gene>
    <name evidence="3" type="ORF">EOE67_00275</name>
</gene>
<feature type="transmembrane region" description="Helical" evidence="1">
    <location>
        <begin position="519"/>
        <end position="538"/>
    </location>
</feature>
<dbReference type="InterPro" id="IPR027268">
    <property type="entry name" value="Peptidase_M4/M1_CTD_sf"/>
</dbReference>
<dbReference type="AlphaFoldDB" id="A0A437R4H2"/>
<dbReference type="GO" id="GO:0008237">
    <property type="term" value="F:metallopeptidase activity"/>
    <property type="evidence" value="ECO:0007669"/>
    <property type="project" value="InterPro"/>
</dbReference>
<feature type="domain" description="Peptidase M1 membrane alanine aminopeptidase" evidence="2">
    <location>
        <begin position="864"/>
        <end position="1060"/>
    </location>
</feature>
<dbReference type="GO" id="GO:0008270">
    <property type="term" value="F:zinc ion binding"/>
    <property type="evidence" value="ECO:0007669"/>
    <property type="project" value="InterPro"/>
</dbReference>
<dbReference type="Pfam" id="PF01433">
    <property type="entry name" value="Peptidase_M1"/>
    <property type="match status" value="1"/>
</dbReference>
<evidence type="ECO:0000313" key="4">
    <source>
        <dbReference type="Proteomes" id="UP000283077"/>
    </source>
</evidence>
<feature type="transmembrane region" description="Helical" evidence="1">
    <location>
        <begin position="312"/>
        <end position="334"/>
    </location>
</feature>
<sequence>MLWQLIRFEWRYYLRQPSFYVTSLLFFLMTFFAASSESVQIGGGGEVWGNGPFAISQTLLVMSIFSMFLVVNFVGSTALRNNASQMEELVYSKPLVSWQYQLGRFIGSYAVVALVFAFVPLGTLIGSLMPWVDQERFGPTVLAYYIQAFLMFSLPTLFVLSALFFAIANKFRSMMAMYLVAVAVFVLYVIAGNFSREPAYRTLAALLDPFGLRTFADVARYWTIHDKNSQLMSFSGVVLYNRLIWISVGVVLIVAFGGMFGQLTLAAKAAGKKAKAALVAPEFALSVLKTAAGQSSFWQQFVLRTGFEMRQVFFSMPFIILGLFCIFNLIAPLIDPQGFYGTADWPLTQTMVDVITESTGLLFIIITIYYCAEVVWRERSAGIGDIVDSLPVSNMVFWLSKLTAVWLLMAVLYGVFMLTTLSYQLLNGMQTLDISQYLIRLGYFQLLPSMMLVVLAFVIQVLSPNKYVGMLIFVVYFVTTLVLDSWGFSHRMYHFGFSPSAPFSDLNRFGWTLESHSWYMLYWAGLVLGLFVLGYGFYQRGPAQSLQTRGRLFRYQIGRKGQLAMALGLVMFVGTGSWIYYNTRVLNQFSTAEQQMDIQADYEKMLKKHQDDPILVATDVKATVDIVPEQRLVRATVVQQMSNKFSLPISKMLVHLPQYSRDVTIKVPGGTLSAVDTRFNTAWLEFATPLAPGAVTNVEISLVRQTPGFVDSNVDTALVENGTFINNSELLPQFGYQPGMELQARHERSKRDLAPVQRAFKLEDSSRYNESGFGRGEDFIQFEMTVSTAPDQIAIAPGYLQKEWLENGRKYFHYKMDKPMFNFYSFLSARLAVKKELYQGVSMEVYYHPDHHWNVDRMLMSLKDSLDYFNSAFGPYQHRQLRIIEFPGYRSFAQAFANTVPFSEQIGFISDLRDDDEIDMPYYVTAHEMAHQWWGHQVGSANVQGSAVIPETLAQYSALRVMERKYGEVKLRKFLKYELDRYLRDRGGEQVEEMPLLRAENQGYIHYRKGSVVMMSLKDRLGVTVLDQNLKNFLQEFQYKQTPYPTTLDLVRHLKAGVNAQDQAFIDDLFVNITLFDLRLKDVKREELSDGQLKLTLTIHAAKLTADGKGVETEQPLSELIDIGVFDQDPDEFAEQPKQLYNQKHLLKSGENKLEIIVSKEAKFVGVDPLIKLIDRDAADNIYKL</sequence>
<feature type="transmembrane region" description="Helical" evidence="1">
    <location>
        <begin position="404"/>
        <end position="423"/>
    </location>
</feature>
<accession>A0A437R4H2</accession>
<feature type="transmembrane region" description="Helical" evidence="1">
    <location>
        <begin position="12"/>
        <end position="34"/>
    </location>
</feature>
<name>A0A437R4H2_9GAMM</name>
<dbReference type="OrthoDB" id="100605at2"/>
<keyword evidence="4" id="KW-1185">Reference proteome</keyword>
<feature type="transmembrane region" description="Helical" evidence="1">
    <location>
        <begin position="563"/>
        <end position="581"/>
    </location>
</feature>
<organism evidence="3 4">
    <name type="scientific">Rheinheimera riviphila</name>
    <dbReference type="NCBI Taxonomy" id="1834037"/>
    <lineage>
        <taxon>Bacteria</taxon>
        <taxon>Pseudomonadati</taxon>
        <taxon>Pseudomonadota</taxon>
        <taxon>Gammaproteobacteria</taxon>
        <taxon>Chromatiales</taxon>
        <taxon>Chromatiaceae</taxon>
        <taxon>Rheinheimera</taxon>
    </lineage>
</organism>
<comment type="caution">
    <text evidence="3">The sequence shown here is derived from an EMBL/GenBank/DDBJ whole genome shotgun (WGS) entry which is preliminary data.</text>
</comment>
<evidence type="ECO:0000259" key="2">
    <source>
        <dbReference type="Pfam" id="PF01433"/>
    </source>
</evidence>
<keyword evidence="1" id="KW-1133">Transmembrane helix</keyword>
<evidence type="ECO:0000256" key="1">
    <source>
        <dbReference type="SAM" id="Phobius"/>
    </source>
</evidence>
<feature type="transmembrane region" description="Helical" evidence="1">
    <location>
        <begin position="109"/>
        <end position="132"/>
    </location>
</feature>
<dbReference type="SUPFAM" id="SSF55486">
    <property type="entry name" value="Metalloproteases ('zincins'), catalytic domain"/>
    <property type="match status" value="1"/>
</dbReference>
<feature type="transmembrane region" description="Helical" evidence="1">
    <location>
        <begin position="54"/>
        <end position="75"/>
    </location>
</feature>
<feature type="transmembrane region" description="Helical" evidence="1">
    <location>
        <begin position="443"/>
        <end position="462"/>
    </location>
</feature>
<keyword evidence="1" id="KW-0812">Transmembrane</keyword>
<reference evidence="3 4" key="1">
    <citation type="submission" date="2019-01" db="EMBL/GenBank/DDBJ databases">
        <authorList>
            <person name="Chen W.-M."/>
        </authorList>
    </citation>
    <scope>NUCLEOTIDE SEQUENCE [LARGE SCALE GENOMIC DNA]</scope>
    <source>
        <strain evidence="3 4">KYPC3</strain>
    </source>
</reference>
<dbReference type="Gene3D" id="1.10.390.10">
    <property type="entry name" value="Neutral Protease Domain 2"/>
    <property type="match status" value="1"/>
</dbReference>
<feature type="transmembrane region" description="Helical" evidence="1">
    <location>
        <begin position="354"/>
        <end position="372"/>
    </location>
</feature>
<feature type="transmembrane region" description="Helical" evidence="1">
    <location>
        <begin position="469"/>
        <end position="488"/>
    </location>
</feature>
<proteinExistence type="predicted"/>
<dbReference type="EMBL" id="SACS01000001">
    <property type="protein sequence ID" value="RVU41671.1"/>
    <property type="molecule type" value="Genomic_DNA"/>
</dbReference>
<evidence type="ECO:0000313" key="3">
    <source>
        <dbReference type="EMBL" id="RVU41671.1"/>
    </source>
</evidence>
<dbReference type="RefSeq" id="WP_127697068.1">
    <property type="nucleotide sequence ID" value="NZ_SACS01000001.1"/>
</dbReference>
<feature type="transmembrane region" description="Helical" evidence="1">
    <location>
        <begin position="144"/>
        <end position="168"/>
    </location>
</feature>